<feature type="transmembrane region" description="Helical" evidence="14">
    <location>
        <begin position="264"/>
        <end position="287"/>
    </location>
</feature>
<dbReference type="PANTHER" id="PTHR46382:SF1">
    <property type="entry name" value="PHOSPHATIDATE CYTIDYLYLTRANSFERASE"/>
    <property type="match status" value="1"/>
</dbReference>
<proteinExistence type="inferred from homology"/>
<evidence type="ECO:0000256" key="11">
    <source>
        <dbReference type="ARBA" id="ARBA00023209"/>
    </source>
</evidence>
<keyword evidence="16" id="KW-1185">Reference proteome</keyword>
<keyword evidence="3" id="KW-1003">Cell membrane</keyword>
<dbReference type="EMBL" id="FR799584">
    <property type="protein sequence ID" value="CBZ29682.1"/>
    <property type="molecule type" value="Genomic_DNA"/>
</dbReference>
<evidence type="ECO:0000256" key="14">
    <source>
        <dbReference type="SAM" id="Phobius"/>
    </source>
</evidence>
<keyword evidence="4" id="KW-0444">Lipid biosynthesis</keyword>
<keyword evidence="6 13" id="KW-0812">Transmembrane</keyword>
<evidence type="ECO:0000313" key="16">
    <source>
        <dbReference type="Proteomes" id="UP000007259"/>
    </source>
</evidence>
<feature type="transmembrane region" description="Helical" evidence="14">
    <location>
        <begin position="153"/>
        <end position="173"/>
    </location>
</feature>
<evidence type="ECO:0000256" key="13">
    <source>
        <dbReference type="RuleBase" id="RU003938"/>
    </source>
</evidence>
<keyword evidence="11" id="KW-0594">Phospholipid biosynthesis</keyword>
<keyword evidence="5 13" id="KW-0808">Transferase</keyword>
<evidence type="ECO:0000313" key="15">
    <source>
        <dbReference type="EMBL" id="CBZ29682.1"/>
    </source>
</evidence>
<name>E9B366_LEIMU</name>
<evidence type="ECO:0000256" key="4">
    <source>
        <dbReference type="ARBA" id="ARBA00022516"/>
    </source>
</evidence>
<evidence type="ECO:0000256" key="2">
    <source>
        <dbReference type="ARBA" id="ARBA00010185"/>
    </source>
</evidence>
<dbReference type="VEuPathDB" id="TriTrypDB:LmxM.31.2870"/>
<sequence>MDGYRTTAGLPGKGSPARNRIGLTNIQTRTVTICTVAPAILAFSGYSERCAAILTFFATFMCGIEWCGLKRHLKVALLMSMENTAMPALQSPMPPLTLLADLVARPPPPSPCIEGVPLCPEEYDLPVAPISLYNVLKHLGWALLPLAAYTGEGAFLVTLEFYFVVFVVVTLTAHNRLELKVEHAVKRLSQQLSSGWQDSSCGAVGAVCNGGDAPTAAAVSKTEPDLSLTDQSAAKKERVAKAQREYFLSMELHMIAERQPTEQFLDFCLDIFGILWIAGITTPLFVYHITDVGIPWLSSTLIGNFLNDIAALVVGRSLTIARERYGEIYDVAGDEPPAAGAANQPRKRPLKEASGLVRMLLRSPHHLHRAISPNKSVEGAVAGVVMNAVTFAGLMFWFYWGLFAAPAANIVDPAFQSVALWLFLGAIMGVLGVCGDLLQSLLKRAARVKDAGFIIPGHGGILDRVDGMLLVFPFMHCALRSIMSLSSDSGNRRSFFAA</sequence>
<reference evidence="15 16" key="1">
    <citation type="journal article" date="2011" name="Genome Res.">
        <title>Chromosome and gene copy number variation allow major structural change between species and strains of Leishmania.</title>
        <authorList>
            <person name="Rogers M.B."/>
            <person name="Hilley J.D."/>
            <person name="Dickens N.J."/>
            <person name="Wilkes J."/>
            <person name="Bates P.A."/>
            <person name="Depledge D.P."/>
            <person name="Harris D."/>
            <person name="Her Y."/>
            <person name="Herzyk P."/>
            <person name="Imamura H."/>
            <person name="Otto T.D."/>
            <person name="Sanders M."/>
            <person name="Seeger K."/>
            <person name="Dujardin J.C."/>
            <person name="Berriman M."/>
            <person name="Smith D.F."/>
            <person name="Hertz-Fowler C."/>
            <person name="Mottram J.C."/>
        </authorList>
    </citation>
    <scope>NUCLEOTIDE SEQUENCE [LARGE SCALE GENOMIC DNA]</scope>
    <source>
        <strain evidence="15 16">MHOM/GT/2001/U1103</strain>
    </source>
</reference>
<dbReference type="OrthoDB" id="10260889at2759"/>
<feature type="transmembrane region" description="Helical" evidence="14">
    <location>
        <begin position="420"/>
        <end position="438"/>
    </location>
</feature>
<evidence type="ECO:0000256" key="9">
    <source>
        <dbReference type="ARBA" id="ARBA00023098"/>
    </source>
</evidence>
<dbReference type="RefSeq" id="XP_003878134.1">
    <property type="nucleotide sequence ID" value="XM_003878085.1"/>
</dbReference>
<evidence type="ECO:0000256" key="1">
    <source>
        <dbReference type="ARBA" id="ARBA00004651"/>
    </source>
</evidence>
<dbReference type="UniPathway" id="UPA00557">
    <property type="reaction ID" value="UER00614"/>
</dbReference>
<comment type="catalytic activity">
    <reaction evidence="13">
        <text>a 1,2-diacyl-sn-glycero-3-phosphate + CTP + H(+) = a CDP-1,2-diacyl-sn-glycerol + diphosphate</text>
        <dbReference type="Rhea" id="RHEA:16229"/>
        <dbReference type="ChEBI" id="CHEBI:15378"/>
        <dbReference type="ChEBI" id="CHEBI:33019"/>
        <dbReference type="ChEBI" id="CHEBI:37563"/>
        <dbReference type="ChEBI" id="CHEBI:58332"/>
        <dbReference type="ChEBI" id="CHEBI:58608"/>
        <dbReference type="EC" id="2.7.7.41"/>
    </reaction>
</comment>
<evidence type="ECO:0000256" key="12">
    <source>
        <dbReference type="ARBA" id="ARBA00023264"/>
    </source>
</evidence>
<keyword evidence="7 13" id="KW-0548">Nucleotidyltransferase</keyword>
<feature type="transmembrane region" description="Helical" evidence="14">
    <location>
        <begin position="293"/>
        <end position="314"/>
    </location>
</feature>
<dbReference type="Proteomes" id="UP000007259">
    <property type="component" value="Chromosome 31"/>
</dbReference>
<evidence type="ECO:0000256" key="5">
    <source>
        <dbReference type="ARBA" id="ARBA00022679"/>
    </source>
</evidence>
<evidence type="ECO:0000256" key="6">
    <source>
        <dbReference type="ARBA" id="ARBA00022692"/>
    </source>
</evidence>
<keyword evidence="9" id="KW-0443">Lipid metabolism</keyword>
<protein>
    <recommendedName>
        <fullName evidence="13">Phosphatidate cytidylyltransferase</fullName>
        <ecNumber evidence="13">2.7.7.41</ecNumber>
    </recommendedName>
</protein>
<dbReference type="OMA" id="MIAERQP"/>
<dbReference type="PhylomeDB" id="E9B366"/>
<comment type="pathway">
    <text evidence="13">Phospholipid metabolism; CDP-diacylglycerol biosynthesis; CDP-diacylglycerol from sn-glycerol 3-phosphate: step 3/3.</text>
</comment>
<dbReference type="GO" id="GO:0005886">
    <property type="term" value="C:plasma membrane"/>
    <property type="evidence" value="ECO:0007669"/>
    <property type="project" value="UniProtKB-SubCell"/>
</dbReference>
<keyword evidence="10 14" id="KW-0472">Membrane</keyword>
<dbReference type="AlphaFoldDB" id="E9B366"/>
<dbReference type="InterPro" id="IPR000374">
    <property type="entry name" value="PC_trans"/>
</dbReference>
<accession>E9B366</accession>
<dbReference type="GO" id="GO:0004605">
    <property type="term" value="F:phosphatidate cytidylyltransferase activity"/>
    <property type="evidence" value="ECO:0007669"/>
    <property type="project" value="UniProtKB-EC"/>
</dbReference>
<feature type="transmembrane region" description="Helical" evidence="14">
    <location>
        <begin position="379"/>
        <end position="400"/>
    </location>
</feature>
<evidence type="ECO:0000256" key="3">
    <source>
        <dbReference type="ARBA" id="ARBA00022475"/>
    </source>
</evidence>
<comment type="similarity">
    <text evidence="2 13">Belongs to the CDS family.</text>
</comment>
<keyword evidence="12" id="KW-1208">Phospholipid metabolism</keyword>
<gene>
    <name evidence="15" type="ORF">LMXM_31_2870</name>
</gene>
<evidence type="ECO:0000256" key="8">
    <source>
        <dbReference type="ARBA" id="ARBA00022989"/>
    </source>
</evidence>
<evidence type="ECO:0000256" key="10">
    <source>
        <dbReference type="ARBA" id="ARBA00023136"/>
    </source>
</evidence>
<keyword evidence="8 14" id="KW-1133">Transmembrane helix</keyword>
<dbReference type="PANTHER" id="PTHR46382">
    <property type="entry name" value="PHOSPHATIDATE CYTIDYLYLTRANSFERASE"/>
    <property type="match status" value="1"/>
</dbReference>
<dbReference type="KEGG" id="lmi:LMXM_31_2870"/>
<organism evidence="15 16">
    <name type="scientific">Leishmania mexicana (strain MHOM/GT/2001/U1103)</name>
    <dbReference type="NCBI Taxonomy" id="929439"/>
    <lineage>
        <taxon>Eukaryota</taxon>
        <taxon>Discoba</taxon>
        <taxon>Euglenozoa</taxon>
        <taxon>Kinetoplastea</taxon>
        <taxon>Metakinetoplastina</taxon>
        <taxon>Trypanosomatida</taxon>
        <taxon>Trypanosomatidae</taxon>
        <taxon>Leishmaniinae</taxon>
        <taxon>Leishmania</taxon>
    </lineage>
</organism>
<dbReference type="EC" id="2.7.7.41" evidence="13"/>
<dbReference type="Pfam" id="PF01148">
    <property type="entry name" value="CTP_transf_1"/>
    <property type="match status" value="1"/>
</dbReference>
<evidence type="ECO:0000256" key="7">
    <source>
        <dbReference type="ARBA" id="ARBA00022695"/>
    </source>
</evidence>
<comment type="subcellular location">
    <subcellularLocation>
        <location evidence="1">Cell membrane</location>
        <topology evidence="1">Multi-pass membrane protein</topology>
    </subcellularLocation>
</comment>
<dbReference type="GO" id="GO:0016024">
    <property type="term" value="P:CDP-diacylglycerol biosynthetic process"/>
    <property type="evidence" value="ECO:0007669"/>
    <property type="project" value="UniProtKB-UniPathway"/>
</dbReference>
<dbReference type="GeneID" id="13453727"/>
<dbReference type="PROSITE" id="PS01315">
    <property type="entry name" value="CDS"/>
    <property type="match status" value="1"/>
</dbReference>